<feature type="transmembrane region" description="Helical" evidence="1">
    <location>
        <begin position="6"/>
        <end position="23"/>
    </location>
</feature>
<dbReference type="RefSeq" id="WP_087650174.1">
    <property type="nucleotide sequence ID" value="NZ_FCON02000306.1"/>
</dbReference>
<sequence>MTEAIAVAIGAAIGAAIGTIYAFSRIHPRAREATAQAYRDLIMALNDLRGAFLEVSVAKAGGQPPTDTMRAAINEGNKNVSRVSNSASFLIAEADLDLIDTVGEI</sequence>
<organism evidence="2 3">
    <name type="scientific">Caballeronia choica</name>
    <dbReference type="NCBI Taxonomy" id="326476"/>
    <lineage>
        <taxon>Bacteria</taxon>
        <taxon>Pseudomonadati</taxon>
        <taxon>Pseudomonadota</taxon>
        <taxon>Betaproteobacteria</taxon>
        <taxon>Burkholderiales</taxon>
        <taxon>Burkholderiaceae</taxon>
        <taxon>Caballeronia</taxon>
    </lineage>
</organism>
<dbReference type="AlphaFoldDB" id="A0A158L437"/>
<keyword evidence="1" id="KW-0472">Membrane</keyword>
<evidence type="ECO:0000256" key="1">
    <source>
        <dbReference type="SAM" id="Phobius"/>
    </source>
</evidence>
<dbReference type="EMBL" id="FCON02000306">
    <property type="protein sequence ID" value="SAL87620.1"/>
    <property type="molecule type" value="Genomic_DNA"/>
</dbReference>
<evidence type="ECO:0000313" key="3">
    <source>
        <dbReference type="Proteomes" id="UP000054770"/>
    </source>
</evidence>
<gene>
    <name evidence="2" type="ORF">AWB68_08476</name>
</gene>
<name>A0A158L437_9BURK</name>
<protein>
    <submittedName>
        <fullName evidence="2">Uncharacterized protein</fullName>
    </submittedName>
</protein>
<accession>A0A158L437</accession>
<dbReference type="Proteomes" id="UP000054770">
    <property type="component" value="Unassembled WGS sequence"/>
</dbReference>
<keyword evidence="1" id="KW-1133">Transmembrane helix</keyword>
<keyword evidence="3" id="KW-1185">Reference proteome</keyword>
<keyword evidence="1" id="KW-0812">Transmembrane</keyword>
<comment type="caution">
    <text evidence="2">The sequence shown here is derived from an EMBL/GenBank/DDBJ whole genome shotgun (WGS) entry which is preliminary data.</text>
</comment>
<reference evidence="2" key="1">
    <citation type="submission" date="2016-01" db="EMBL/GenBank/DDBJ databases">
        <authorList>
            <person name="Peeters C."/>
        </authorList>
    </citation>
    <scope>NUCLEOTIDE SEQUENCE [LARGE SCALE GENOMIC DNA]</scope>
    <source>
        <strain evidence="2">LMG 22940</strain>
    </source>
</reference>
<evidence type="ECO:0000313" key="2">
    <source>
        <dbReference type="EMBL" id="SAL87620.1"/>
    </source>
</evidence>
<proteinExistence type="predicted"/>